<dbReference type="InterPro" id="IPR000315">
    <property type="entry name" value="Znf_B-box"/>
</dbReference>
<evidence type="ECO:0000313" key="12">
    <source>
        <dbReference type="RefSeq" id="XP_030064097.1"/>
    </source>
</evidence>
<dbReference type="PRINTS" id="PR01407">
    <property type="entry name" value="BUTYPHLNCDUF"/>
</dbReference>
<dbReference type="OrthoDB" id="6105938at2759"/>
<feature type="domain" description="B box-type" evidence="9">
    <location>
        <begin position="146"/>
        <end position="186"/>
    </location>
</feature>
<keyword evidence="4" id="KW-0862">Zinc</keyword>
<dbReference type="Gene3D" id="2.60.120.920">
    <property type="match status" value="1"/>
</dbReference>
<feature type="coiled-coil region" evidence="7">
    <location>
        <begin position="239"/>
        <end position="266"/>
    </location>
</feature>
<keyword evidence="7" id="KW-0175">Coiled coil</keyword>
<dbReference type="SUPFAM" id="SSF49899">
    <property type="entry name" value="Concanavalin A-like lectins/glucanases"/>
    <property type="match status" value="1"/>
</dbReference>
<dbReference type="Pfam" id="PF15227">
    <property type="entry name" value="zf-C3HC4_4"/>
    <property type="match status" value="1"/>
</dbReference>
<dbReference type="GO" id="GO:0008270">
    <property type="term" value="F:zinc ion binding"/>
    <property type="evidence" value="ECO:0007669"/>
    <property type="project" value="UniProtKB-KW"/>
</dbReference>
<dbReference type="RefSeq" id="XP_030064097.1">
    <property type="nucleotide sequence ID" value="XM_030208237.1"/>
</dbReference>
<evidence type="ECO:0000259" key="9">
    <source>
        <dbReference type="PROSITE" id="PS50119"/>
    </source>
</evidence>
<dbReference type="InterPro" id="IPR001870">
    <property type="entry name" value="B30.2/SPRY"/>
</dbReference>
<reference evidence="12" key="1">
    <citation type="submission" date="2025-08" db="UniProtKB">
        <authorList>
            <consortium name="RefSeq"/>
        </authorList>
    </citation>
    <scope>IDENTIFICATION</scope>
</reference>
<dbReference type="Gene3D" id="4.10.830.40">
    <property type="match status" value="1"/>
</dbReference>
<dbReference type="Gene3D" id="3.30.40.10">
    <property type="entry name" value="Zinc/RING finger domain, C3HC4 (zinc finger)"/>
    <property type="match status" value="1"/>
</dbReference>
<dbReference type="Proteomes" id="UP000515156">
    <property type="component" value="Chromosome 6"/>
</dbReference>
<dbReference type="InterPro" id="IPR003877">
    <property type="entry name" value="SPRY_dom"/>
</dbReference>
<dbReference type="GO" id="GO:0005737">
    <property type="term" value="C:cytoplasm"/>
    <property type="evidence" value="ECO:0007669"/>
    <property type="project" value="UniProtKB-ARBA"/>
</dbReference>
<dbReference type="PROSITE" id="PS00518">
    <property type="entry name" value="ZF_RING_1"/>
    <property type="match status" value="1"/>
</dbReference>
<dbReference type="InterPro" id="IPR006574">
    <property type="entry name" value="PRY"/>
</dbReference>
<feature type="domain" description="RING-type" evidence="8">
    <location>
        <begin position="13"/>
        <end position="55"/>
    </location>
</feature>
<dbReference type="Pfam" id="PF13765">
    <property type="entry name" value="PRY"/>
    <property type="match status" value="1"/>
</dbReference>
<keyword evidence="11" id="KW-1185">Reference proteome</keyword>
<evidence type="ECO:0000259" key="8">
    <source>
        <dbReference type="PROSITE" id="PS50089"/>
    </source>
</evidence>
<evidence type="ECO:0000256" key="4">
    <source>
        <dbReference type="ARBA" id="ARBA00022833"/>
    </source>
</evidence>
<dbReference type="InterPro" id="IPR013083">
    <property type="entry name" value="Znf_RING/FYVE/PHD"/>
</dbReference>
<dbReference type="KEGG" id="muo:115473354"/>
<dbReference type="SMART" id="SM00589">
    <property type="entry name" value="PRY"/>
    <property type="match status" value="1"/>
</dbReference>
<dbReference type="SUPFAM" id="SSF57845">
    <property type="entry name" value="B-box zinc-binding domain"/>
    <property type="match status" value="1"/>
</dbReference>
<gene>
    <name evidence="12" type="primary">LOC115473354</name>
</gene>
<dbReference type="PANTHER" id="PTHR25465:SF73">
    <property type="entry name" value="E3 UBIQUITIN_ISG15 LIGASE TRIM25 ISOFORM X1"/>
    <property type="match status" value="1"/>
</dbReference>
<dbReference type="AlphaFoldDB" id="A0A6P7Y9E3"/>
<dbReference type="InterPro" id="IPR003879">
    <property type="entry name" value="Butyrophylin_SPRY"/>
</dbReference>
<protein>
    <submittedName>
        <fullName evidence="12">Tripartite motif-containing protein 16-like isoform X1</fullName>
    </submittedName>
</protein>
<keyword evidence="3 6" id="KW-0863">Zinc-finger</keyword>
<evidence type="ECO:0000256" key="3">
    <source>
        <dbReference type="ARBA" id="ARBA00022771"/>
    </source>
</evidence>
<dbReference type="PROSITE" id="PS50119">
    <property type="entry name" value="ZF_BBOX"/>
    <property type="match status" value="1"/>
</dbReference>
<keyword evidence="1" id="KW-0399">Innate immunity</keyword>
<dbReference type="PROSITE" id="PS50089">
    <property type="entry name" value="ZF_RING_2"/>
    <property type="match status" value="1"/>
</dbReference>
<dbReference type="GeneID" id="115473354"/>
<dbReference type="InterPro" id="IPR051051">
    <property type="entry name" value="E3_ubiq-ligase_TRIM/RNF"/>
</dbReference>
<dbReference type="PROSITE" id="PS50188">
    <property type="entry name" value="B302_SPRY"/>
    <property type="match status" value="1"/>
</dbReference>
<evidence type="ECO:0000256" key="2">
    <source>
        <dbReference type="ARBA" id="ARBA00022723"/>
    </source>
</evidence>
<keyword evidence="2" id="KW-0479">Metal-binding</keyword>
<dbReference type="SUPFAM" id="SSF57850">
    <property type="entry name" value="RING/U-box"/>
    <property type="match status" value="1"/>
</dbReference>
<dbReference type="Pfam" id="PF00622">
    <property type="entry name" value="SPRY"/>
    <property type="match status" value="1"/>
</dbReference>
<dbReference type="CDD" id="cd19769">
    <property type="entry name" value="Bbox2_TRIM16-like"/>
    <property type="match status" value="1"/>
</dbReference>
<evidence type="ECO:0000313" key="11">
    <source>
        <dbReference type="Proteomes" id="UP000515156"/>
    </source>
</evidence>
<dbReference type="InterPro" id="IPR013320">
    <property type="entry name" value="ConA-like_dom_sf"/>
</dbReference>
<dbReference type="InterPro" id="IPR043136">
    <property type="entry name" value="B30.2/SPRY_sf"/>
</dbReference>
<proteinExistence type="predicted"/>
<dbReference type="Pfam" id="PF25600">
    <property type="entry name" value="TRIM_CC"/>
    <property type="match status" value="1"/>
</dbReference>
<dbReference type="PANTHER" id="PTHR25465">
    <property type="entry name" value="B-BOX DOMAIN CONTAINING"/>
    <property type="match status" value="1"/>
</dbReference>
<name>A0A6P7Y9E3_9AMPH</name>
<dbReference type="InParanoid" id="A0A6P7Y9E3"/>
<evidence type="ECO:0000259" key="10">
    <source>
        <dbReference type="PROSITE" id="PS50188"/>
    </source>
</evidence>
<evidence type="ECO:0000256" key="1">
    <source>
        <dbReference type="ARBA" id="ARBA00022588"/>
    </source>
</evidence>
<evidence type="ECO:0000256" key="5">
    <source>
        <dbReference type="ARBA" id="ARBA00022859"/>
    </source>
</evidence>
<dbReference type="InterPro" id="IPR001841">
    <property type="entry name" value="Znf_RING"/>
</dbReference>
<evidence type="ECO:0000256" key="6">
    <source>
        <dbReference type="PROSITE-ProRule" id="PRU00024"/>
    </source>
</evidence>
<dbReference type="Pfam" id="PF00643">
    <property type="entry name" value="zf-B_box"/>
    <property type="match status" value="1"/>
</dbReference>
<dbReference type="InterPro" id="IPR017907">
    <property type="entry name" value="Znf_RING_CS"/>
</dbReference>
<sequence>MVSLQLSKDRLLCSICLDVFRDPVSLSCGHNFCMACINSHWFKITWNRYRCPLCRKEFATRPYPEKNTLLGDIAGEFRQAQKRAIPPPLLPSEVPCDWCPTTAQRKAIKSCLRCLASFCPDHLQPHLRAEGAFADHPLEEPLQDLLTARKCPTHGRLLELYCRRERCFLCALCAFGDHEEHKPVQLDEEARRRKVDLAAIQMDEKKRLKEADRNREEVRKYLEDVKHHALSSELHASTISRMITRLEELQNDAEKYFKTEENMTLEKISGCLKEMKEENVWIRDKIFMLQDLQESCDHFKVVQESESLKADTGPLVSPLLKVDSVSRMRGVDRMLSQLLDGIEKTLENSFVRRLLHNCAALGNVELPFSDADEDTASEYVFRLYSAAFKDVQKYLVSITLDSKTAHEYLQIADGSKIVSNISPGCVSCPNLPERFEAKGQVMCTERFFKGQFYWEVKFSVPKVGIGLTYGSIGRKGSTRSSFIGKNSSSWCLVVDGKTCRAWHNGVFVAAGTLKSSVLGVFLNYSAGLLDFYSIRRGSLTLVHRFQASFVEPVYPAFWVGQRAALMLCH</sequence>
<accession>A0A6P7Y9E3</accession>
<dbReference type="SMART" id="SM00449">
    <property type="entry name" value="SPRY"/>
    <property type="match status" value="1"/>
</dbReference>
<organism evidence="11 12">
    <name type="scientific">Microcaecilia unicolor</name>
    <dbReference type="NCBI Taxonomy" id="1415580"/>
    <lineage>
        <taxon>Eukaryota</taxon>
        <taxon>Metazoa</taxon>
        <taxon>Chordata</taxon>
        <taxon>Craniata</taxon>
        <taxon>Vertebrata</taxon>
        <taxon>Euteleostomi</taxon>
        <taxon>Amphibia</taxon>
        <taxon>Gymnophiona</taxon>
        <taxon>Siphonopidae</taxon>
        <taxon>Microcaecilia</taxon>
    </lineage>
</organism>
<feature type="domain" description="B30.2/SPRY" evidence="10">
    <location>
        <begin position="378"/>
        <end position="569"/>
    </location>
</feature>
<dbReference type="GO" id="GO:0045087">
    <property type="term" value="P:innate immune response"/>
    <property type="evidence" value="ECO:0007669"/>
    <property type="project" value="UniProtKB-KW"/>
</dbReference>
<keyword evidence="5" id="KW-0391">Immunity</keyword>
<dbReference type="SMART" id="SM00184">
    <property type="entry name" value="RING"/>
    <property type="match status" value="1"/>
</dbReference>
<evidence type="ECO:0000256" key="7">
    <source>
        <dbReference type="SAM" id="Coils"/>
    </source>
</evidence>
<dbReference type="Gene3D" id="3.30.160.60">
    <property type="entry name" value="Classic Zinc Finger"/>
    <property type="match status" value="1"/>
</dbReference>
<dbReference type="InterPro" id="IPR058030">
    <property type="entry name" value="TRIM8/14/16/25/29/45/65_CC"/>
</dbReference>